<name>A0ACC2SA25_9FUNG</name>
<dbReference type="EMBL" id="QTSX02005693">
    <property type="protein sequence ID" value="KAJ9059194.1"/>
    <property type="molecule type" value="Genomic_DNA"/>
</dbReference>
<evidence type="ECO:0000313" key="2">
    <source>
        <dbReference type="Proteomes" id="UP001165960"/>
    </source>
</evidence>
<evidence type="ECO:0000313" key="1">
    <source>
        <dbReference type="EMBL" id="KAJ9059194.1"/>
    </source>
</evidence>
<reference evidence="1" key="1">
    <citation type="submission" date="2022-04" db="EMBL/GenBank/DDBJ databases">
        <title>Genome of the entomopathogenic fungus Entomophthora muscae.</title>
        <authorList>
            <person name="Elya C."/>
            <person name="Lovett B.R."/>
            <person name="Lee E."/>
            <person name="Macias A.M."/>
            <person name="Hajek A.E."/>
            <person name="De Bivort B.L."/>
            <person name="Kasson M.T."/>
            <person name="De Fine Licht H.H."/>
            <person name="Stajich J.E."/>
        </authorList>
    </citation>
    <scope>NUCLEOTIDE SEQUENCE</scope>
    <source>
        <strain evidence="1">Berkeley</strain>
    </source>
</reference>
<keyword evidence="1" id="KW-0067">ATP-binding</keyword>
<keyword evidence="2" id="KW-1185">Reference proteome</keyword>
<protein>
    <submittedName>
        <fullName evidence="1">ATP-dependent helicase IRC3</fullName>
    </submittedName>
</protein>
<keyword evidence="1" id="KW-0347">Helicase</keyword>
<sequence>MKLFRYMLLTEPRLHSRRYRFCGSPLQIFLRREDLAFRSRLFHGAQPSPKDFLLERFDELMKIAEIPLKPTDIAIPKSKKSNASKKKEEKRETIDDSNKPKDKKGRKRKVAEKEVTKSCSTEGECSAISISASSDERSDIPSSPFNHLRPYQRECIEATLKSLREGFHRQAVSLPVGTGKTVVMSHLIPLIPSPTPEATKTLVIAHRQELLFQAMHKISLNCPTLKVDIERGSHKCDVQNTDVIIASVQSLGVRSSTRLERFDPKLFKCVIIDEAHHASATSYINILKHFGLYKRPAFRPEQLIAKAKQESIQEAGNVECSPEELNSKIFLWGCSATLRRHDGVGLASVFDYISYHKDFFDMVKEKWLCDIQVTTIKTTVDLSDIASNAGDFVQAQLAPVVDTPPRNELIVHTFNRLAGIIELSSNREVGRKCTLVFAINIKHVENLKKTFQRLGHSAVSITSKTPSDLRAFYLEQFRFHKINIIINCSILTEGLDIPSVDCIIMARPTRSKPLYQQMLGRGMRQYGGKENCLILDFVDILRDKSLCTVPTLLGLEYDTEFMDGSLSEAVKQLPKEPTKLVLPSPPTIQDIKLKHYGTIHDLGQDKQSQWFIGFHSDYEWIFIKEGLYVLPLSVGIVRIEKQKDDSYAAKFRRRLPFIGPGLGKAYPLPISADSLEMLVRATETFVARVYPKAIGVARKNSAWRKHPATPSQLKVLARFFKAPEPDQEQPAEENEHLKHLTRGEAANLITLIKEGGLRAYRDAIRNTERAIRMEVKREAKCIKVGPLDS</sequence>
<organism evidence="1 2">
    <name type="scientific">Entomophthora muscae</name>
    <dbReference type="NCBI Taxonomy" id="34485"/>
    <lineage>
        <taxon>Eukaryota</taxon>
        <taxon>Fungi</taxon>
        <taxon>Fungi incertae sedis</taxon>
        <taxon>Zoopagomycota</taxon>
        <taxon>Entomophthoromycotina</taxon>
        <taxon>Entomophthoromycetes</taxon>
        <taxon>Entomophthorales</taxon>
        <taxon>Entomophthoraceae</taxon>
        <taxon>Entomophthora</taxon>
    </lineage>
</organism>
<proteinExistence type="predicted"/>
<gene>
    <name evidence="1" type="primary">irc3</name>
    <name evidence="1" type="ORF">DSO57_1005115</name>
</gene>
<comment type="caution">
    <text evidence="1">The sequence shown here is derived from an EMBL/GenBank/DDBJ whole genome shotgun (WGS) entry which is preliminary data.</text>
</comment>
<keyword evidence="1" id="KW-0547">Nucleotide-binding</keyword>
<accession>A0ACC2SA25</accession>
<keyword evidence="1" id="KW-0378">Hydrolase</keyword>
<dbReference type="Proteomes" id="UP001165960">
    <property type="component" value="Unassembled WGS sequence"/>
</dbReference>